<keyword evidence="2" id="KW-0812">Transmembrane</keyword>
<dbReference type="GO" id="GO:0015297">
    <property type="term" value="F:antiporter activity"/>
    <property type="evidence" value="ECO:0007669"/>
    <property type="project" value="InterPro"/>
</dbReference>
<dbReference type="PANTHER" id="PTHR43298:SF2">
    <property type="entry name" value="FMN_FAD EXPORTER YEEO-RELATED"/>
    <property type="match status" value="1"/>
</dbReference>
<feature type="transmembrane region" description="Helical" evidence="2">
    <location>
        <begin position="126"/>
        <end position="151"/>
    </location>
</feature>
<accession>A0A423N2Y7</accession>
<comment type="caution">
    <text evidence="3">The sequence shown here is derived from an EMBL/GenBank/DDBJ whole genome shotgun (WGS) entry which is preliminary data.</text>
</comment>
<proteinExistence type="predicted"/>
<evidence type="ECO:0000256" key="2">
    <source>
        <dbReference type="SAM" id="Phobius"/>
    </source>
</evidence>
<feature type="transmembrane region" description="Helical" evidence="2">
    <location>
        <begin position="409"/>
        <end position="430"/>
    </location>
</feature>
<keyword evidence="2" id="KW-1133">Transmembrane helix</keyword>
<dbReference type="AlphaFoldDB" id="A0A423N2Y7"/>
<dbReference type="RefSeq" id="WP_095113743.1">
    <property type="nucleotide sequence ID" value="NZ_MOBY01000012.1"/>
</dbReference>
<organism evidence="3 4">
    <name type="scientific">Pseudomonas fluorescens</name>
    <dbReference type="NCBI Taxonomy" id="294"/>
    <lineage>
        <taxon>Bacteria</taxon>
        <taxon>Pseudomonadati</taxon>
        <taxon>Pseudomonadota</taxon>
        <taxon>Gammaproteobacteria</taxon>
        <taxon>Pseudomonadales</taxon>
        <taxon>Pseudomonadaceae</taxon>
        <taxon>Pseudomonas</taxon>
    </lineage>
</organism>
<feature type="transmembrane region" description="Helical" evidence="2">
    <location>
        <begin position="381"/>
        <end position="403"/>
    </location>
</feature>
<dbReference type="EMBL" id="MOBY01000012">
    <property type="protein sequence ID" value="RON92454.1"/>
    <property type="molecule type" value="Genomic_DNA"/>
</dbReference>
<dbReference type="InterPro" id="IPR002528">
    <property type="entry name" value="MATE_fam"/>
</dbReference>
<evidence type="ECO:0000313" key="3">
    <source>
        <dbReference type="EMBL" id="RON92454.1"/>
    </source>
</evidence>
<protein>
    <submittedName>
        <fullName evidence="3">Multidrug transporter</fullName>
    </submittedName>
</protein>
<feature type="transmembrane region" description="Helical" evidence="2">
    <location>
        <begin position="54"/>
        <end position="74"/>
    </location>
</feature>
<keyword evidence="2" id="KW-0472">Membrane</keyword>
<dbReference type="Proteomes" id="UP000283650">
    <property type="component" value="Unassembled WGS sequence"/>
</dbReference>
<feature type="transmembrane region" description="Helical" evidence="2">
    <location>
        <begin position="86"/>
        <end position="106"/>
    </location>
</feature>
<feature type="transmembrane region" description="Helical" evidence="2">
    <location>
        <begin position="186"/>
        <end position="207"/>
    </location>
</feature>
<dbReference type="GO" id="GO:0042910">
    <property type="term" value="F:xenobiotic transmembrane transporter activity"/>
    <property type="evidence" value="ECO:0007669"/>
    <property type="project" value="InterPro"/>
</dbReference>
<feature type="transmembrane region" description="Helical" evidence="2">
    <location>
        <begin position="12"/>
        <end position="34"/>
    </location>
</feature>
<feature type="transmembrane region" description="Helical" evidence="2">
    <location>
        <begin position="228"/>
        <end position="254"/>
    </location>
</feature>
<feature type="transmembrane region" description="Helical" evidence="2">
    <location>
        <begin position="303"/>
        <end position="324"/>
    </location>
</feature>
<dbReference type="GO" id="GO:0005886">
    <property type="term" value="C:plasma membrane"/>
    <property type="evidence" value="ECO:0007669"/>
    <property type="project" value="TreeGrafter"/>
</dbReference>
<reference evidence="3 4" key="1">
    <citation type="submission" date="2016-10" db="EMBL/GenBank/DDBJ databases">
        <title>Comparative genome analysis of multiple Pseudomonas spp. focuses on biocontrol and plant growth promoting traits.</title>
        <authorList>
            <person name="Tao X.-Y."/>
            <person name="Taylor C.G."/>
        </authorList>
    </citation>
    <scope>NUCLEOTIDE SEQUENCE [LARGE SCALE GENOMIC DNA]</scope>
    <source>
        <strain evidence="3 4">2F9</strain>
    </source>
</reference>
<feature type="transmembrane region" description="Helical" evidence="2">
    <location>
        <begin position="260"/>
        <end position="282"/>
    </location>
</feature>
<keyword evidence="1" id="KW-0813">Transport</keyword>
<sequence length="446" mass="48362">MIRLSNILGVYRLALPLAVSNLIVFASGAIDYFFIGRLGEQELAAASLAFNLYFFIKILGDGIILAIIPMLGKLVEAGAYKEATQVVLNSVIALAVVSLLASPFLIGGEWLLNVLEQPRELTSLMFPLFLSLTISLLPSFVFTILVTYLSVLHAPWEVFKQSLLYLLAKLLVGYCLFTVFDVGLPSVGISTLLCSFMAILVAGDHLYRKRRIVFSANRFKFSRHLVSQVLAIGTPIGLLELSTIASTMVAAFFMSPFGESAIAANALAVLSIEIVIVLMFGFSDASAILVSKSISLSESRRNIISVLFAGLLFSIVLLLVMFAFKGDIPILFLPDSSGSADTLQLTEDFIEIALFLFVFDSVAIILRGVMQGYGETGKQLFISLLGNWPIGLGLGLALAYAGGFDAKGIWYGMAAGHLFTFAGMVLLVIFRDKEQRLDSKARSLTS</sequence>
<feature type="transmembrane region" description="Helical" evidence="2">
    <location>
        <begin position="163"/>
        <end position="180"/>
    </location>
</feature>
<dbReference type="InterPro" id="IPR050222">
    <property type="entry name" value="MATE_MdtK"/>
</dbReference>
<name>A0A423N2Y7_PSEFL</name>
<feature type="transmembrane region" description="Helical" evidence="2">
    <location>
        <begin position="349"/>
        <end position="369"/>
    </location>
</feature>
<evidence type="ECO:0000313" key="4">
    <source>
        <dbReference type="Proteomes" id="UP000283650"/>
    </source>
</evidence>
<dbReference type="Pfam" id="PF01554">
    <property type="entry name" value="MatE"/>
    <property type="match status" value="2"/>
</dbReference>
<dbReference type="PANTHER" id="PTHR43298">
    <property type="entry name" value="MULTIDRUG RESISTANCE PROTEIN NORM-RELATED"/>
    <property type="match status" value="1"/>
</dbReference>
<evidence type="ECO:0000256" key="1">
    <source>
        <dbReference type="ARBA" id="ARBA00022448"/>
    </source>
</evidence>
<gene>
    <name evidence="3" type="ORF">BK672_20160</name>
</gene>